<proteinExistence type="predicted"/>
<reference evidence="2" key="1">
    <citation type="submission" date="2025-08" db="UniProtKB">
        <authorList>
            <consortium name="RefSeq"/>
        </authorList>
    </citation>
    <scope>IDENTIFICATION</scope>
    <source>
        <tissue evidence="2">Leaf</tissue>
    </source>
</reference>
<dbReference type="InterPro" id="IPR008930">
    <property type="entry name" value="Terpenoid_cyclase/PrenylTrfase"/>
</dbReference>
<dbReference type="SUPFAM" id="SSF48239">
    <property type="entry name" value="Terpenoid cyclases/Protein prenyltransferases"/>
    <property type="match status" value="1"/>
</dbReference>
<gene>
    <name evidence="2" type="primary">LOC110427371</name>
</gene>
<dbReference type="PANTHER" id="PTHR11764">
    <property type="entry name" value="TERPENE CYCLASE/MUTASE FAMILY MEMBER"/>
    <property type="match status" value="1"/>
</dbReference>
<dbReference type="Proteomes" id="UP000504621">
    <property type="component" value="Unplaced"/>
</dbReference>
<dbReference type="GO" id="GO:0016104">
    <property type="term" value="P:triterpenoid biosynthetic process"/>
    <property type="evidence" value="ECO:0007669"/>
    <property type="project" value="InterPro"/>
</dbReference>
<dbReference type="AlphaFoldDB" id="A0A6J1BG99"/>
<accession>A0A6J1BG99</accession>
<dbReference type="RefSeq" id="XP_021298537.1">
    <property type="nucleotide sequence ID" value="XM_021442862.1"/>
</dbReference>
<organism evidence="1 2">
    <name type="scientific">Herrania umbratica</name>
    <dbReference type="NCBI Taxonomy" id="108875"/>
    <lineage>
        <taxon>Eukaryota</taxon>
        <taxon>Viridiplantae</taxon>
        <taxon>Streptophyta</taxon>
        <taxon>Embryophyta</taxon>
        <taxon>Tracheophyta</taxon>
        <taxon>Spermatophyta</taxon>
        <taxon>Magnoliopsida</taxon>
        <taxon>eudicotyledons</taxon>
        <taxon>Gunneridae</taxon>
        <taxon>Pentapetalae</taxon>
        <taxon>rosids</taxon>
        <taxon>malvids</taxon>
        <taxon>Malvales</taxon>
        <taxon>Malvaceae</taxon>
        <taxon>Byttnerioideae</taxon>
        <taxon>Herrania</taxon>
    </lineage>
</organism>
<protein>
    <submittedName>
        <fullName evidence="2">Beta-amyrin synthase-like isoform X2</fullName>
    </submittedName>
</protein>
<dbReference type="InterPro" id="IPR018333">
    <property type="entry name" value="Squalene_cyclase"/>
</dbReference>
<dbReference type="GO" id="GO:0005811">
    <property type="term" value="C:lipid droplet"/>
    <property type="evidence" value="ECO:0007669"/>
    <property type="project" value="InterPro"/>
</dbReference>
<dbReference type="GO" id="GO:0042300">
    <property type="term" value="F:beta-amyrin synthase activity"/>
    <property type="evidence" value="ECO:0007669"/>
    <property type="project" value="TreeGrafter"/>
</dbReference>
<dbReference type="GeneID" id="110427371"/>
<dbReference type="PANTHER" id="PTHR11764:SF48">
    <property type="entry name" value="TERPENE CYCLASE_MUTASE FAMILY MEMBER"/>
    <property type="match status" value="1"/>
</dbReference>
<keyword evidence="1" id="KW-1185">Reference proteome</keyword>
<name>A0A6J1BG99_9ROSI</name>
<evidence type="ECO:0000313" key="1">
    <source>
        <dbReference type="Proteomes" id="UP000504621"/>
    </source>
</evidence>
<evidence type="ECO:0000313" key="2">
    <source>
        <dbReference type="RefSeq" id="XP_021298537.1"/>
    </source>
</evidence>
<sequence>MWRLKIGEGGGDPYTYSTNNYLGRQTWEFDPNAGTSEERAEVEEVLLNYYSNRKHVQPSSDLLWWIQEASRASLKLLMQSASFEVLELEEC</sequence>